<feature type="domain" description="N-acetyltransferase" evidence="1">
    <location>
        <begin position="3"/>
        <end position="155"/>
    </location>
</feature>
<dbReference type="InterPro" id="IPR038764">
    <property type="entry name" value="GNAT_N_AcTrfase_prd"/>
</dbReference>
<dbReference type="PROSITE" id="PS51186">
    <property type="entry name" value="GNAT"/>
    <property type="match status" value="1"/>
</dbReference>
<accession>A0ABW4MNL5</accession>
<dbReference type="Gene3D" id="3.40.630.30">
    <property type="match status" value="1"/>
</dbReference>
<dbReference type="RefSeq" id="WP_388038149.1">
    <property type="nucleotide sequence ID" value="NZ_JBHUEK010000017.1"/>
</dbReference>
<proteinExistence type="predicted"/>
<protein>
    <submittedName>
        <fullName evidence="2">GNAT family N-acetyltransferase</fullName>
        <ecNumber evidence="2">2.3.1.-</ecNumber>
    </submittedName>
</protein>
<name>A0ABW4MNL5_9BACI</name>
<comment type="caution">
    <text evidence="2">The sequence shown here is derived from an EMBL/GenBank/DDBJ whole genome shotgun (WGS) entry which is preliminary data.</text>
</comment>
<dbReference type="SUPFAM" id="SSF55729">
    <property type="entry name" value="Acyl-CoA N-acyltransferases (Nat)"/>
    <property type="match status" value="1"/>
</dbReference>
<evidence type="ECO:0000313" key="2">
    <source>
        <dbReference type="EMBL" id="MFD1779224.1"/>
    </source>
</evidence>
<gene>
    <name evidence="2" type="ORF">ACFSFW_11145</name>
</gene>
<organism evidence="2 3">
    <name type="scientific">Fredinandcohnia salidurans</name>
    <dbReference type="NCBI Taxonomy" id="2595041"/>
    <lineage>
        <taxon>Bacteria</taxon>
        <taxon>Bacillati</taxon>
        <taxon>Bacillota</taxon>
        <taxon>Bacilli</taxon>
        <taxon>Bacillales</taxon>
        <taxon>Bacillaceae</taxon>
        <taxon>Fredinandcohnia</taxon>
    </lineage>
</organism>
<dbReference type="InterPro" id="IPR000182">
    <property type="entry name" value="GNAT_dom"/>
</dbReference>
<evidence type="ECO:0000259" key="1">
    <source>
        <dbReference type="PROSITE" id="PS51186"/>
    </source>
</evidence>
<dbReference type="EC" id="2.3.1.-" evidence="2"/>
<dbReference type="PANTHER" id="PTHR41700:SF1">
    <property type="entry name" value="N-ACETYLTRANSFERASE DOMAIN-CONTAINING PROTEIN"/>
    <property type="match status" value="1"/>
</dbReference>
<reference evidence="3" key="1">
    <citation type="journal article" date="2019" name="Int. J. Syst. Evol. Microbiol.">
        <title>The Global Catalogue of Microorganisms (GCM) 10K type strain sequencing project: providing services to taxonomists for standard genome sequencing and annotation.</title>
        <authorList>
            <consortium name="The Broad Institute Genomics Platform"/>
            <consortium name="The Broad Institute Genome Sequencing Center for Infectious Disease"/>
            <person name="Wu L."/>
            <person name="Ma J."/>
        </authorList>
    </citation>
    <scope>NUCLEOTIDE SEQUENCE [LARGE SCALE GENOMIC DNA]</scope>
    <source>
        <strain evidence="3">CCUG 15531</strain>
    </source>
</reference>
<dbReference type="EMBL" id="JBHUEK010000017">
    <property type="protein sequence ID" value="MFD1779224.1"/>
    <property type="molecule type" value="Genomic_DNA"/>
</dbReference>
<keyword evidence="2" id="KW-0808">Transferase</keyword>
<dbReference type="InterPro" id="IPR016181">
    <property type="entry name" value="Acyl_CoA_acyltransferase"/>
</dbReference>
<dbReference type="Proteomes" id="UP001597227">
    <property type="component" value="Unassembled WGS sequence"/>
</dbReference>
<dbReference type="PANTHER" id="PTHR41700">
    <property type="entry name" value="GCN5-RELATED N-ACETYLTRANSFERASE"/>
    <property type="match status" value="1"/>
</dbReference>
<dbReference type="GO" id="GO:0016746">
    <property type="term" value="F:acyltransferase activity"/>
    <property type="evidence" value="ECO:0007669"/>
    <property type="project" value="UniProtKB-KW"/>
</dbReference>
<evidence type="ECO:0000313" key="3">
    <source>
        <dbReference type="Proteomes" id="UP001597227"/>
    </source>
</evidence>
<dbReference type="CDD" id="cd04301">
    <property type="entry name" value="NAT_SF"/>
    <property type="match status" value="1"/>
</dbReference>
<keyword evidence="3" id="KW-1185">Reference proteome</keyword>
<keyword evidence="2" id="KW-0012">Acyltransferase</keyword>
<sequence>MRAKFRCEVTEDIRELQETIHLQKMVWGDDTVTSLPQMVAAIHNGGVVVVAKSIDNQKIVGFCYGFAGYDNNTKQTHLCSHMMAIDQEHRNHGIGKELKLIQRQWAIKNGYKKMTWTFDPLEIRNGYLNICKLGGYVNTYIPDYYGNLEDKLNRGLPSDRFLIEWELASQRAEIAASGDSIFDYGWENYPSLLHWRLEDNQPIPENVQPLSNHKGFLVAIPKEIQTIKNENFDIVKKWRVKTRNLFTIAFFNGYKVVGVLRSEDPVHYYVLEK</sequence>
<dbReference type="Pfam" id="PF00583">
    <property type="entry name" value="Acetyltransf_1"/>
    <property type="match status" value="1"/>
</dbReference>